<gene>
    <name evidence="15" type="primary">LOC103604959</name>
</gene>
<evidence type="ECO:0000256" key="11">
    <source>
        <dbReference type="RuleBase" id="RU000688"/>
    </source>
</evidence>
<dbReference type="InterPro" id="IPR000276">
    <property type="entry name" value="GPCR_Rhodpsn"/>
</dbReference>
<name>A0ABM0S4G7_GALVR</name>
<dbReference type="PROSITE" id="PS50262">
    <property type="entry name" value="G_PROTEIN_RECEP_F1_2"/>
    <property type="match status" value="1"/>
</dbReference>
<evidence type="ECO:0000256" key="8">
    <source>
        <dbReference type="ARBA" id="ARBA00023136"/>
    </source>
</evidence>
<evidence type="ECO:0000313" key="14">
    <source>
        <dbReference type="Proteomes" id="UP000694923"/>
    </source>
</evidence>
<dbReference type="SUPFAM" id="SSF81321">
    <property type="entry name" value="Family A G protein-coupled receptor-like"/>
    <property type="match status" value="1"/>
</dbReference>
<feature type="transmembrane region" description="Helical" evidence="12">
    <location>
        <begin position="223"/>
        <end position="246"/>
    </location>
</feature>
<keyword evidence="2 12" id="KW-1003">Cell membrane</keyword>
<dbReference type="Proteomes" id="UP000694923">
    <property type="component" value="Unplaced"/>
</dbReference>
<feature type="transmembrane region" description="Helical" evidence="12">
    <location>
        <begin position="80"/>
        <end position="101"/>
    </location>
</feature>
<accession>A0ABM0S4G7</accession>
<dbReference type="PANTHER" id="PTHR26452">
    <property type="entry name" value="OLFACTORY RECEPTOR"/>
    <property type="match status" value="1"/>
</dbReference>
<dbReference type="PRINTS" id="PR00237">
    <property type="entry name" value="GPCRRHODOPSN"/>
</dbReference>
<dbReference type="InterPro" id="IPR050516">
    <property type="entry name" value="Olfactory_GPCR"/>
</dbReference>
<feature type="transmembrane region" description="Helical" evidence="12">
    <location>
        <begin position="47"/>
        <end position="68"/>
    </location>
</feature>
<evidence type="ECO:0000313" key="15">
    <source>
        <dbReference type="RefSeq" id="XP_008587758.1"/>
    </source>
</evidence>
<proteinExistence type="inferred from homology"/>
<evidence type="ECO:0000256" key="3">
    <source>
        <dbReference type="ARBA" id="ARBA00022606"/>
    </source>
</evidence>
<dbReference type="RefSeq" id="XP_008587758.1">
    <property type="nucleotide sequence ID" value="XM_008589536.1"/>
</dbReference>
<evidence type="ECO:0000256" key="9">
    <source>
        <dbReference type="ARBA" id="ARBA00023170"/>
    </source>
</evidence>
<dbReference type="PRINTS" id="PR00245">
    <property type="entry name" value="OLFACTORYR"/>
</dbReference>
<evidence type="ECO:0000256" key="10">
    <source>
        <dbReference type="ARBA" id="ARBA00023224"/>
    </source>
</evidence>
<keyword evidence="10 11" id="KW-0807">Transducer</keyword>
<comment type="similarity">
    <text evidence="11">Belongs to the G-protein coupled receptor 1 family.</text>
</comment>
<organism evidence="14 15">
    <name type="scientific">Galeopterus variegatus</name>
    <name type="common">Malayan flying lemur</name>
    <name type="synonym">Cynocephalus variegatus</name>
    <dbReference type="NCBI Taxonomy" id="482537"/>
    <lineage>
        <taxon>Eukaryota</taxon>
        <taxon>Metazoa</taxon>
        <taxon>Chordata</taxon>
        <taxon>Craniata</taxon>
        <taxon>Vertebrata</taxon>
        <taxon>Euteleostomi</taxon>
        <taxon>Mammalia</taxon>
        <taxon>Eutheria</taxon>
        <taxon>Euarchontoglires</taxon>
        <taxon>Dermoptera</taxon>
        <taxon>Cynocephalidae</taxon>
        <taxon>Galeopterus</taxon>
    </lineage>
</organism>
<keyword evidence="5 12" id="KW-0552">Olfaction</keyword>
<dbReference type="Pfam" id="PF13853">
    <property type="entry name" value="7tm_4"/>
    <property type="match status" value="1"/>
</dbReference>
<dbReference type="PROSITE" id="PS00237">
    <property type="entry name" value="G_PROTEIN_RECEP_F1_1"/>
    <property type="match status" value="1"/>
</dbReference>
<evidence type="ECO:0000259" key="13">
    <source>
        <dbReference type="PROSITE" id="PS50262"/>
    </source>
</evidence>
<reference evidence="15" key="1">
    <citation type="submission" date="2025-08" db="UniProtKB">
        <authorList>
            <consortium name="RefSeq"/>
        </authorList>
    </citation>
    <scope>IDENTIFICATION</scope>
</reference>
<dbReference type="CDD" id="cd15227">
    <property type="entry name" value="7tmA_OR14-like"/>
    <property type="match status" value="1"/>
</dbReference>
<keyword evidence="9 11" id="KW-0675">Receptor</keyword>
<evidence type="ECO:0000256" key="4">
    <source>
        <dbReference type="ARBA" id="ARBA00022692"/>
    </source>
</evidence>
<feature type="transmembrane region" description="Helical" evidence="12">
    <location>
        <begin position="12"/>
        <end position="35"/>
    </location>
</feature>
<dbReference type="InterPro" id="IPR017452">
    <property type="entry name" value="GPCR_Rhodpsn_7TM"/>
</dbReference>
<keyword evidence="14" id="KW-1185">Reference proteome</keyword>
<dbReference type="Gene3D" id="1.20.1070.10">
    <property type="entry name" value="Rhodopsin 7-helix transmembrane proteins"/>
    <property type="match status" value="1"/>
</dbReference>
<evidence type="ECO:0000256" key="7">
    <source>
        <dbReference type="ARBA" id="ARBA00023040"/>
    </source>
</evidence>
<sequence length="301" mass="33731">MGFSDIWWQQLVYCMIFLLILLVALTGNLLIIIIFTFDQHLHNPMYFFLKHLSFLDLCYVLVILPKAIVDNLMNSSSISLWGCILQVFLVVSLACTEMALLTVMSYDRYVAICYPLHYEVIMKKGTCIKMATYSWLSGGVSGILHTVTTFSLPIKTSVLVHQFFCEIPQLLRLSCSNEYLAEVGAVAITSLLSFVCFIFIAQSYMHIFSTVLNISSTVGQSKAFSTCVPHLAVMTVFLGAAAMAYLKPAEDIPSVFDLVVSVFYTVVPPTLNPIIYSLRNKDIKAAMLKYFKILYFGSANC</sequence>
<keyword evidence="8 12" id="KW-0472">Membrane</keyword>
<keyword evidence="6 12" id="KW-1133">Transmembrane helix</keyword>
<evidence type="ECO:0000256" key="1">
    <source>
        <dbReference type="ARBA" id="ARBA00004651"/>
    </source>
</evidence>
<keyword evidence="4 11" id="KW-0812">Transmembrane</keyword>
<dbReference type="InterPro" id="IPR000725">
    <property type="entry name" value="Olfact_rcpt"/>
</dbReference>
<evidence type="ECO:0000256" key="5">
    <source>
        <dbReference type="ARBA" id="ARBA00022725"/>
    </source>
</evidence>
<feature type="transmembrane region" description="Helical" evidence="12">
    <location>
        <begin position="258"/>
        <end position="278"/>
    </location>
</feature>
<keyword evidence="3 12" id="KW-0716">Sensory transduction</keyword>
<feature type="domain" description="G-protein coupled receptors family 1 profile" evidence="13">
    <location>
        <begin position="27"/>
        <end position="276"/>
    </location>
</feature>
<evidence type="ECO:0000256" key="12">
    <source>
        <dbReference type="RuleBase" id="RU363047"/>
    </source>
</evidence>
<feature type="transmembrane region" description="Helical" evidence="12">
    <location>
        <begin position="179"/>
        <end position="202"/>
    </location>
</feature>
<dbReference type="GeneID" id="103604959"/>
<comment type="subcellular location">
    <subcellularLocation>
        <location evidence="1 12">Cell membrane</location>
        <topology evidence="1 12">Multi-pass membrane protein</topology>
    </subcellularLocation>
</comment>
<keyword evidence="7 11" id="KW-0297">G-protein coupled receptor</keyword>
<evidence type="ECO:0000256" key="6">
    <source>
        <dbReference type="ARBA" id="ARBA00022989"/>
    </source>
</evidence>
<evidence type="ECO:0000256" key="2">
    <source>
        <dbReference type="ARBA" id="ARBA00022475"/>
    </source>
</evidence>
<protein>
    <recommendedName>
        <fullName evidence="12">Olfactory receptor</fullName>
    </recommendedName>
</protein>